<organism evidence="9 10">
    <name type="scientific">Elizabethkingia bruuniana</name>
    <dbReference type="NCBI Taxonomy" id="1756149"/>
    <lineage>
        <taxon>Bacteria</taxon>
        <taxon>Pseudomonadati</taxon>
        <taxon>Bacteroidota</taxon>
        <taxon>Flavobacteriia</taxon>
        <taxon>Flavobacteriales</taxon>
        <taxon>Weeksellaceae</taxon>
        <taxon>Elizabethkingia</taxon>
    </lineage>
</organism>
<dbReference type="Gene3D" id="1.10.10.60">
    <property type="entry name" value="Homeodomain-like"/>
    <property type="match status" value="1"/>
</dbReference>
<evidence type="ECO:0000256" key="2">
    <source>
        <dbReference type="ARBA" id="ARBA00022840"/>
    </source>
</evidence>
<dbReference type="Pfam" id="PF00072">
    <property type="entry name" value="Response_reg"/>
    <property type="match status" value="1"/>
</dbReference>
<dbReference type="SUPFAM" id="SSF46689">
    <property type="entry name" value="Homeodomain-like"/>
    <property type="match status" value="1"/>
</dbReference>
<dbReference type="PRINTS" id="PR01590">
    <property type="entry name" value="HTHFIS"/>
</dbReference>
<dbReference type="SUPFAM" id="SSF52540">
    <property type="entry name" value="P-loop containing nucleoside triphosphate hydrolases"/>
    <property type="match status" value="1"/>
</dbReference>
<protein>
    <submittedName>
        <fullName evidence="9">Sigma-54-dependent Fis family transcriptional regulator</fullName>
    </submittedName>
</protein>
<keyword evidence="10" id="KW-1185">Reference proteome</keyword>
<dbReference type="Pfam" id="PF02954">
    <property type="entry name" value="HTH_8"/>
    <property type="match status" value="1"/>
</dbReference>
<evidence type="ECO:0000256" key="5">
    <source>
        <dbReference type="ARBA" id="ARBA00023163"/>
    </source>
</evidence>
<keyword evidence="1" id="KW-0547">Nucleotide-binding</keyword>
<sequence length="448" mass="51196">MRKKTAKILIVDDDEDILFSAKVWLKKFFTDVKTLNNPKKILPALTEEAFDVILLDMNFRKGFENGQDGLYWMNEVKEVAPDIPIILMTAYGEVELAVEALKLGASDFILKPWNNEKLYASVNLAVDVSRKNRKLHQWENIQQSDQNYILESNSGAVQNILHTIDKIAPTDANVLLLGENGTGKYVLAEQIHRKSPRNKEPFVHIDLGSLPEGLFEAELFGYKKGAFTDAIADTAGKIENAQGGTVFLDEIGNLPLHLQSKLLTLIQNKKLSRIGETRERQMDVRFIFATNENLQQKVNEFLFRKDLYFRINTVEITIPPLRERLEDMPLFAQYFLAKYQYKYHKTLSLSEEDIKELCSYNWPGNIRELEHAMERSVILSDHGILQLSLPKPMENASEGLPDVLNIEEMEEILIKKALKKHQGNISSAAEDLGLSRAALYRRMEKFGI</sequence>
<feature type="domain" description="Sigma-54 factor interaction" evidence="7">
    <location>
        <begin position="150"/>
        <end position="378"/>
    </location>
</feature>
<reference evidence="9 10" key="1">
    <citation type="submission" date="2020-12" db="EMBL/GenBank/DDBJ databases">
        <title>FDA dAtabase for Regulatory Grade micrObial Sequences (FDA-ARGOS): Supporting development and validation of Infectious Disease Dx tests.</title>
        <authorList>
            <person name="Kerrigan L."/>
            <person name="Long C."/>
            <person name="Tallon L."/>
            <person name="Sadzewicz L."/>
            <person name="Zhao X."/>
            <person name="Boylan J."/>
            <person name="Ott S."/>
            <person name="Bowen H."/>
            <person name="Vavikolanu K."/>
            <person name="Mehta A."/>
            <person name="Aluvathingal J."/>
            <person name="Nadendla S."/>
            <person name="Yan Y."/>
            <person name="Sichtig H."/>
        </authorList>
    </citation>
    <scope>NUCLEOTIDE SEQUENCE [LARGE SCALE GENOMIC DNA]</scope>
    <source>
        <strain evidence="9 10">FDAARGOS_1031</strain>
    </source>
</reference>
<name>A0A7T7UW98_9FLAO</name>
<keyword evidence="2" id="KW-0067">ATP-binding</keyword>
<keyword evidence="4" id="KW-0238">DNA-binding</keyword>
<evidence type="ECO:0000313" key="9">
    <source>
        <dbReference type="EMBL" id="QQN57398.1"/>
    </source>
</evidence>
<evidence type="ECO:0000256" key="1">
    <source>
        <dbReference type="ARBA" id="ARBA00022741"/>
    </source>
</evidence>
<dbReference type="InterPro" id="IPR002078">
    <property type="entry name" value="Sigma_54_int"/>
</dbReference>
<dbReference type="PANTHER" id="PTHR32071:SF113">
    <property type="entry name" value="ALGINATE BIOSYNTHESIS TRANSCRIPTIONAL REGULATORY PROTEIN ALGB"/>
    <property type="match status" value="1"/>
</dbReference>
<dbReference type="FunFam" id="3.40.50.300:FF:000006">
    <property type="entry name" value="DNA-binding transcriptional regulator NtrC"/>
    <property type="match status" value="1"/>
</dbReference>
<accession>A0A7T7UW98</accession>
<evidence type="ECO:0000259" key="8">
    <source>
        <dbReference type="PROSITE" id="PS50110"/>
    </source>
</evidence>
<dbReference type="InterPro" id="IPR003593">
    <property type="entry name" value="AAA+_ATPase"/>
</dbReference>
<evidence type="ECO:0000313" key="10">
    <source>
        <dbReference type="Proteomes" id="UP000595426"/>
    </source>
</evidence>
<dbReference type="RefSeq" id="WP_034871374.1">
    <property type="nucleotide sequence ID" value="NZ_CBCSDR010000005.1"/>
</dbReference>
<dbReference type="InterPro" id="IPR001789">
    <property type="entry name" value="Sig_transdc_resp-reg_receiver"/>
</dbReference>
<dbReference type="PROSITE" id="PS50110">
    <property type="entry name" value="RESPONSE_REGULATORY"/>
    <property type="match status" value="1"/>
</dbReference>
<dbReference type="GO" id="GO:0000160">
    <property type="term" value="P:phosphorelay signal transduction system"/>
    <property type="evidence" value="ECO:0007669"/>
    <property type="project" value="InterPro"/>
</dbReference>
<keyword evidence="3" id="KW-0805">Transcription regulation</keyword>
<evidence type="ECO:0000256" key="6">
    <source>
        <dbReference type="PROSITE-ProRule" id="PRU00169"/>
    </source>
</evidence>
<dbReference type="PROSITE" id="PS00676">
    <property type="entry name" value="SIGMA54_INTERACT_2"/>
    <property type="match status" value="1"/>
</dbReference>
<keyword evidence="5" id="KW-0804">Transcription</keyword>
<dbReference type="InterPro" id="IPR058031">
    <property type="entry name" value="AAA_lid_NorR"/>
</dbReference>
<dbReference type="InterPro" id="IPR025943">
    <property type="entry name" value="Sigma_54_int_dom_ATP-bd_2"/>
</dbReference>
<dbReference type="GO" id="GO:0043565">
    <property type="term" value="F:sequence-specific DNA binding"/>
    <property type="evidence" value="ECO:0007669"/>
    <property type="project" value="InterPro"/>
</dbReference>
<dbReference type="KEGG" id="egm:AYC65_02290"/>
<dbReference type="PANTHER" id="PTHR32071">
    <property type="entry name" value="TRANSCRIPTIONAL REGULATORY PROTEIN"/>
    <property type="match status" value="1"/>
</dbReference>
<dbReference type="InterPro" id="IPR002197">
    <property type="entry name" value="HTH_Fis"/>
</dbReference>
<dbReference type="InterPro" id="IPR025944">
    <property type="entry name" value="Sigma_54_int_dom_CS"/>
</dbReference>
<dbReference type="Gene3D" id="3.40.50.300">
    <property type="entry name" value="P-loop containing nucleotide triphosphate hydrolases"/>
    <property type="match status" value="1"/>
</dbReference>
<dbReference type="CDD" id="cd00009">
    <property type="entry name" value="AAA"/>
    <property type="match status" value="1"/>
</dbReference>
<dbReference type="SMART" id="SM00448">
    <property type="entry name" value="REC"/>
    <property type="match status" value="1"/>
</dbReference>
<dbReference type="Gene3D" id="3.40.50.2300">
    <property type="match status" value="1"/>
</dbReference>
<feature type="domain" description="Response regulatory" evidence="8">
    <location>
        <begin position="7"/>
        <end position="126"/>
    </location>
</feature>
<dbReference type="PROSITE" id="PS00688">
    <property type="entry name" value="SIGMA54_INTERACT_3"/>
    <property type="match status" value="1"/>
</dbReference>
<evidence type="ECO:0000256" key="4">
    <source>
        <dbReference type="ARBA" id="ARBA00023125"/>
    </source>
</evidence>
<dbReference type="GO" id="GO:0006355">
    <property type="term" value="P:regulation of DNA-templated transcription"/>
    <property type="evidence" value="ECO:0007669"/>
    <property type="project" value="InterPro"/>
</dbReference>
<dbReference type="GeneID" id="93131712"/>
<dbReference type="OrthoDB" id="5401077at2"/>
<feature type="modified residue" description="4-aspartylphosphate" evidence="6">
    <location>
        <position position="56"/>
    </location>
</feature>
<keyword evidence="6" id="KW-0597">Phosphoprotein</keyword>
<dbReference type="Pfam" id="PF00158">
    <property type="entry name" value="Sigma54_activat"/>
    <property type="match status" value="1"/>
</dbReference>
<dbReference type="PROSITE" id="PS50045">
    <property type="entry name" value="SIGMA54_INTERACT_4"/>
    <property type="match status" value="1"/>
</dbReference>
<dbReference type="Proteomes" id="UP000595426">
    <property type="component" value="Chromosome"/>
</dbReference>
<dbReference type="EMBL" id="CP067018">
    <property type="protein sequence ID" value="QQN57398.1"/>
    <property type="molecule type" value="Genomic_DNA"/>
</dbReference>
<gene>
    <name evidence="9" type="ORF">I6H88_13190</name>
</gene>
<dbReference type="SMART" id="SM00382">
    <property type="entry name" value="AAA"/>
    <property type="match status" value="1"/>
</dbReference>
<dbReference type="Pfam" id="PF25601">
    <property type="entry name" value="AAA_lid_14"/>
    <property type="match status" value="1"/>
</dbReference>
<dbReference type="InterPro" id="IPR011006">
    <property type="entry name" value="CheY-like_superfamily"/>
</dbReference>
<dbReference type="Gene3D" id="1.10.8.60">
    <property type="match status" value="1"/>
</dbReference>
<evidence type="ECO:0000259" key="7">
    <source>
        <dbReference type="PROSITE" id="PS50045"/>
    </source>
</evidence>
<dbReference type="SUPFAM" id="SSF52172">
    <property type="entry name" value="CheY-like"/>
    <property type="match status" value="1"/>
</dbReference>
<proteinExistence type="predicted"/>
<dbReference type="InterPro" id="IPR009057">
    <property type="entry name" value="Homeodomain-like_sf"/>
</dbReference>
<dbReference type="InterPro" id="IPR027417">
    <property type="entry name" value="P-loop_NTPase"/>
</dbReference>
<evidence type="ECO:0000256" key="3">
    <source>
        <dbReference type="ARBA" id="ARBA00023015"/>
    </source>
</evidence>
<dbReference type="GO" id="GO:0005524">
    <property type="term" value="F:ATP binding"/>
    <property type="evidence" value="ECO:0007669"/>
    <property type="project" value="UniProtKB-KW"/>
</dbReference>
<dbReference type="AlphaFoldDB" id="A0A7T7UW98"/>